<comment type="cofactor">
    <cofactor evidence="1">
        <name>Cu cation</name>
        <dbReference type="ChEBI" id="CHEBI:23378"/>
    </cofactor>
</comment>
<dbReference type="GO" id="GO:0048038">
    <property type="term" value="F:quinone binding"/>
    <property type="evidence" value="ECO:0007669"/>
    <property type="project" value="InterPro"/>
</dbReference>
<protein>
    <recommendedName>
        <fullName evidence="14">Amine oxidase</fullName>
        <ecNumber evidence="14">1.4.3.-</ecNumber>
    </recommendedName>
</protein>
<evidence type="ECO:0000256" key="15">
    <source>
        <dbReference type="SAM" id="MobiDB-lite"/>
    </source>
</evidence>
<comment type="catalytic activity">
    <reaction evidence="11">
        <text>a primary methyl amine + O2 + H2O = an aldehyde + H2O2 + NH4(+)</text>
        <dbReference type="Rhea" id="RHEA:16153"/>
        <dbReference type="ChEBI" id="CHEBI:15377"/>
        <dbReference type="ChEBI" id="CHEBI:15379"/>
        <dbReference type="ChEBI" id="CHEBI:16240"/>
        <dbReference type="ChEBI" id="CHEBI:17478"/>
        <dbReference type="ChEBI" id="CHEBI:28938"/>
        <dbReference type="ChEBI" id="CHEBI:228804"/>
        <dbReference type="EC" id="1.4.3.21"/>
    </reaction>
</comment>
<accession>E8N7W2</accession>
<evidence type="ECO:0000256" key="1">
    <source>
        <dbReference type="ARBA" id="ARBA00001935"/>
    </source>
</evidence>
<evidence type="ECO:0000256" key="5">
    <source>
        <dbReference type="ARBA" id="ARBA00011738"/>
    </source>
</evidence>
<feature type="modified residue" description="2',4',5'-topaquinone" evidence="13">
    <location>
        <position position="419"/>
    </location>
</feature>
<dbReference type="SUPFAM" id="SSF54416">
    <property type="entry name" value="Amine oxidase N-terminal region"/>
    <property type="match status" value="2"/>
</dbReference>
<dbReference type="GO" id="GO:0005507">
    <property type="term" value="F:copper ion binding"/>
    <property type="evidence" value="ECO:0007669"/>
    <property type="project" value="InterPro"/>
</dbReference>
<feature type="compositionally biased region" description="Basic and acidic residues" evidence="15">
    <location>
        <begin position="676"/>
        <end position="710"/>
    </location>
</feature>
<evidence type="ECO:0000259" key="16">
    <source>
        <dbReference type="Pfam" id="PF01179"/>
    </source>
</evidence>
<dbReference type="InterPro" id="IPR049947">
    <property type="entry name" value="Cu_Am_Ox_Cu-bd"/>
</dbReference>
<dbReference type="InterPro" id="IPR049948">
    <property type="entry name" value="Cu_Am_ox_TPQ-bd"/>
</dbReference>
<evidence type="ECO:0000259" key="18">
    <source>
        <dbReference type="Pfam" id="PF21994"/>
    </source>
</evidence>
<comment type="similarity">
    <text evidence="4 14">Belongs to the copper/topaquinone oxidase family.</text>
</comment>
<evidence type="ECO:0000256" key="6">
    <source>
        <dbReference type="ARBA" id="ARBA00022723"/>
    </source>
</evidence>
<dbReference type="Proteomes" id="UP000008975">
    <property type="component" value="Chromosome"/>
</dbReference>
<dbReference type="InterPro" id="IPR015798">
    <property type="entry name" value="Cu_amine_oxidase_C"/>
</dbReference>
<dbReference type="NCBIfam" id="NF008559">
    <property type="entry name" value="PRK11504.1"/>
    <property type="match status" value="1"/>
</dbReference>
<evidence type="ECO:0000256" key="13">
    <source>
        <dbReference type="PIRSR" id="PIRSR600269-51"/>
    </source>
</evidence>
<evidence type="ECO:0000256" key="8">
    <source>
        <dbReference type="ARBA" id="ARBA00023002"/>
    </source>
</evidence>
<organism evidence="19 20">
    <name type="scientific">Microbacterium testaceum (strain StLB037)</name>
    <dbReference type="NCBI Taxonomy" id="979556"/>
    <lineage>
        <taxon>Bacteria</taxon>
        <taxon>Bacillati</taxon>
        <taxon>Actinomycetota</taxon>
        <taxon>Actinomycetes</taxon>
        <taxon>Micrococcales</taxon>
        <taxon>Microbacteriaceae</taxon>
        <taxon>Microbacterium</taxon>
    </lineage>
</organism>
<dbReference type="PROSITE" id="PS01164">
    <property type="entry name" value="COPPER_AMINE_OXID_1"/>
    <property type="match status" value="1"/>
</dbReference>
<dbReference type="eggNOG" id="COG3733">
    <property type="taxonomic scope" value="Bacteria"/>
</dbReference>
<evidence type="ECO:0000313" key="20">
    <source>
        <dbReference type="Proteomes" id="UP000008975"/>
    </source>
</evidence>
<dbReference type="InterPro" id="IPR000269">
    <property type="entry name" value="Cu_amine_oxidase"/>
</dbReference>
<comment type="PTM">
    <text evidence="13 14">Topaquinone (TPQ) is generated by copper-dependent autoxidation of a specific tyrosyl residue.</text>
</comment>
<keyword evidence="10" id="KW-0464">Manganese</keyword>
<dbReference type="PROSITE" id="PS01165">
    <property type="entry name" value="COPPER_AMINE_OXID_2"/>
    <property type="match status" value="1"/>
</dbReference>
<dbReference type="GO" id="GO:0009308">
    <property type="term" value="P:amine metabolic process"/>
    <property type="evidence" value="ECO:0007669"/>
    <property type="project" value="UniProtKB-UniRule"/>
</dbReference>
<dbReference type="HOGENOM" id="CLU_011500_3_2_11"/>
<dbReference type="Pfam" id="PF02728">
    <property type="entry name" value="Cu_amine_oxidN3"/>
    <property type="match status" value="1"/>
</dbReference>
<evidence type="ECO:0000256" key="9">
    <source>
        <dbReference type="ARBA" id="ARBA00023008"/>
    </source>
</evidence>
<dbReference type="Gene3D" id="2.70.98.20">
    <property type="entry name" value="Copper amine oxidase, catalytic domain"/>
    <property type="match status" value="1"/>
</dbReference>
<gene>
    <name evidence="19" type="ordered locus">MTES_2618</name>
</gene>
<dbReference type="PANTHER" id="PTHR10638:SF86">
    <property type="entry name" value="COPPER AMINE OXIDASE 1-RELATED"/>
    <property type="match status" value="1"/>
</dbReference>
<feature type="active site" description="Proton acceptor" evidence="12">
    <location>
        <position position="335"/>
    </location>
</feature>
<keyword evidence="9 14" id="KW-0186">Copper</keyword>
<feature type="domain" description="Copper amine oxidase catalytic" evidence="16">
    <location>
        <begin position="263"/>
        <end position="660"/>
    </location>
</feature>
<evidence type="ECO:0000256" key="11">
    <source>
        <dbReference type="ARBA" id="ARBA00048032"/>
    </source>
</evidence>
<dbReference type="PANTHER" id="PTHR10638">
    <property type="entry name" value="COPPER AMINE OXIDASE"/>
    <property type="match status" value="1"/>
</dbReference>
<dbReference type="Gene3D" id="3.10.450.40">
    <property type="match status" value="2"/>
</dbReference>
<reference key="2">
    <citation type="submission" date="2011-02" db="EMBL/GenBank/DDBJ databases">
        <title>Genome sequence of Microbacterium testaceum StLB037.</title>
        <authorList>
            <person name="Morohoshi T."/>
            <person name="Wang W.Z."/>
            <person name="Someya N."/>
            <person name="Ikeda T."/>
        </authorList>
    </citation>
    <scope>NUCLEOTIDE SEQUENCE</scope>
    <source>
        <strain>StLB037</strain>
    </source>
</reference>
<reference evidence="19 20" key="1">
    <citation type="journal article" date="2011" name="J. Bacteriol.">
        <title>Genome sequence of Microbacterium testaceum StLB037, an N-acylhomoserine lactone-degrading bacterium isolated from potato leaves.</title>
        <authorList>
            <person name="Morohoshi T."/>
            <person name="Wang W.-Z."/>
            <person name="Someya N."/>
            <person name="Ikeda T."/>
        </authorList>
    </citation>
    <scope>NUCLEOTIDE SEQUENCE [LARGE SCALE GENOMIC DNA]</scope>
    <source>
        <strain evidence="19 20">StLB037</strain>
    </source>
</reference>
<evidence type="ECO:0000256" key="2">
    <source>
        <dbReference type="ARBA" id="ARBA00001936"/>
    </source>
</evidence>
<dbReference type="Pfam" id="PF21994">
    <property type="entry name" value="AGAO-like_N2"/>
    <property type="match status" value="1"/>
</dbReference>
<dbReference type="AlphaFoldDB" id="E8N7W2"/>
<proteinExistence type="inferred from homology"/>
<dbReference type="EC" id="1.4.3.-" evidence="14"/>
<dbReference type="KEGG" id="mts:MTES_2618"/>
<keyword evidence="7 12" id="KW-0801">TPQ</keyword>
<feature type="domain" description="Copper amine oxidase N3-terminal" evidence="17">
    <location>
        <begin position="141"/>
        <end position="235"/>
    </location>
</feature>
<comment type="cofactor">
    <cofactor evidence="14">
        <name>Cu cation</name>
        <dbReference type="ChEBI" id="CHEBI:23378"/>
    </cofactor>
    <text evidence="14">Contains 1 topaquinone per subunit.</text>
</comment>
<feature type="active site" description="Schiff-base intermediate with substrate; via topaquinone" evidence="12">
    <location>
        <position position="419"/>
    </location>
</feature>
<evidence type="ECO:0000259" key="17">
    <source>
        <dbReference type="Pfam" id="PF02728"/>
    </source>
</evidence>
<keyword evidence="8 14" id="KW-0560">Oxidoreductase</keyword>
<dbReference type="InterPro" id="IPR036460">
    <property type="entry name" value="Cu_amine_oxidase_C_sf"/>
</dbReference>
<dbReference type="InterPro" id="IPR054157">
    <property type="entry name" value="AGAO-like_N2"/>
</dbReference>
<evidence type="ECO:0000256" key="3">
    <source>
        <dbReference type="ARBA" id="ARBA00001947"/>
    </source>
</evidence>
<dbReference type="InterPro" id="IPR016182">
    <property type="entry name" value="Cu_amine_oxidase_N-reg"/>
</dbReference>
<feature type="region of interest" description="Disordered" evidence="15">
    <location>
        <begin position="670"/>
        <end position="710"/>
    </location>
</feature>
<evidence type="ECO:0000256" key="4">
    <source>
        <dbReference type="ARBA" id="ARBA00007983"/>
    </source>
</evidence>
<name>E8N7W2_MICTS</name>
<evidence type="ECO:0000256" key="14">
    <source>
        <dbReference type="RuleBase" id="RU000672"/>
    </source>
</evidence>
<comment type="cofactor">
    <cofactor evidence="3">
        <name>Zn(2+)</name>
        <dbReference type="ChEBI" id="CHEBI:29105"/>
    </cofactor>
</comment>
<evidence type="ECO:0000313" key="19">
    <source>
        <dbReference type="EMBL" id="BAJ75582.1"/>
    </source>
</evidence>
<evidence type="ECO:0000256" key="7">
    <source>
        <dbReference type="ARBA" id="ARBA00022772"/>
    </source>
</evidence>
<feature type="domain" description="AGAO-like N2" evidence="18">
    <location>
        <begin position="54"/>
        <end position="128"/>
    </location>
</feature>
<evidence type="ECO:0000256" key="10">
    <source>
        <dbReference type="ARBA" id="ARBA00023211"/>
    </source>
</evidence>
<comment type="cofactor">
    <cofactor evidence="2">
        <name>Mn(2+)</name>
        <dbReference type="ChEBI" id="CHEBI:29035"/>
    </cofactor>
</comment>
<sequence length="710" mass="77283">MTGCRGPGAAASVLLLSALPVPLERDTMTLTDPTSTAFVAPAVPAHPLASLIPEEITAVHAIVAGLDGIDEATRFAYVGLEEAPKGEVLAWERGESAFPERRARVQLLNLRTAHSLDLVVSLASGEVLRSTELDGSDGQLPILDAEFEEVGVIANESTEWVAALAARGLTTADVVLVPLSAGHYGYENEVGRRVLRTFAFRQDHPADHPWAHPVDGLTAYIDVADRRIIEIVDTPGFTVPETHGNFDDPELQGPPLEGLKPIVITQPEGSSFTVDGEHVTWGEWDLRIGFDTREGLILRQLSFAGRPVMYRGSISEMVVPYADPAPNRFWQNYFDTGEYLFGRYTNELELGCDCVGDITYVDAVLSDENGMPRTVRNAVCMHEEDFGTLWKHTDIFTGSSEVRRSRRLVISFFTTVGNYDYGFYWYLYLDGTIECEAKLTGILFTSGYPGEGYPYASEVAPGLGAPYHQHLFSARLDMTVDGVANVVNEIDAVRVPISPENPAGNAFTKKVTPITSEKVSGRVADGAVNRVWQIASTEKTTERGQATSYVLFPTETPVLLADDASSIAARAAFATKNLFVTKYDPDERYAAGDFVNQHPGGAGIPAFIAGDEPLVGEDLVLWHTFGLTHFPRNEDWPVMPMDYAKFTLKPYNFFERNPVLNVPAPADTHCAPGAHADGHGHGPHADEATGAHGHDHSAHGHDGHGDAHHC</sequence>
<dbReference type="InterPro" id="IPR015802">
    <property type="entry name" value="Cu_amine_oxidase_N3"/>
</dbReference>
<evidence type="ECO:0000256" key="12">
    <source>
        <dbReference type="PIRSR" id="PIRSR600269-50"/>
    </source>
</evidence>
<dbReference type="GO" id="GO:0008131">
    <property type="term" value="F:primary methylamine oxidase activity"/>
    <property type="evidence" value="ECO:0007669"/>
    <property type="project" value="UniProtKB-EC"/>
</dbReference>
<keyword evidence="6 14" id="KW-0479">Metal-binding</keyword>
<dbReference type="EMBL" id="AP012052">
    <property type="protein sequence ID" value="BAJ75582.1"/>
    <property type="molecule type" value="Genomic_DNA"/>
</dbReference>
<comment type="subunit">
    <text evidence="5">Homodimer.</text>
</comment>
<dbReference type="STRING" id="979556.MTES_2618"/>
<dbReference type="SUPFAM" id="SSF49998">
    <property type="entry name" value="Amine oxidase catalytic domain"/>
    <property type="match status" value="1"/>
</dbReference>
<dbReference type="Pfam" id="PF01179">
    <property type="entry name" value="Cu_amine_oxid"/>
    <property type="match status" value="1"/>
</dbReference>